<evidence type="ECO:0000313" key="15">
    <source>
        <dbReference type="Proteomes" id="UP000050164"/>
    </source>
</evidence>
<dbReference type="EMBL" id="CFOE01000292">
    <property type="protein sequence ID" value="CFE39921.1"/>
    <property type="molecule type" value="Genomic_DNA"/>
</dbReference>
<keyword evidence="1" id="KW-1133">Transmembrane helix</keyword>
<evidence type="ECO:0000313" key="6">
    <source>
        <dbReference type="EMBL" id="CKT44081.1"/>
    </source>
</evidence>
<gene>
    <name evidence="3" type="ORF">ERS007657_00304</name>
    <name evidence="7" type="ORF">ERS007679_02407</name>
    <name evidence="2" type="ORF">ERS007681_02310</name>
    <name evidence="8" type="ORF">ERS007739_02641</name>
    <name evidence="4" type="ORF">ERS027646_01643</name>
    <name evidence="6" type="ORF">ERS027659_04413</name>
    <name evidence="5" type="ORF">ERS027661_03770</name>
</gene>
<protein>
    <submittedName>
        <fullName evidence="3">Uncharacterized protein</fullName>
    </submittedName>
</protein>
<dbReference type="Proteomes" id="UP000048289">
    <property type="component" value="Unassembled WGS sequence"/>
</dbReference>
<dbReference type="Proteomes" id="UP000048948">
    <property type="component" value="Unassembled WGS sequence"/>
</dbReference>
<reference evidence="9 10" key="1">
    <citation type="submission" date="2015-03" db="EMBL/GenBank/DDBJ databases">
        <authorList>
            <consortium name="Pathogen Informatics"/>
        </authorList>
    </citation>
    <scope>NUCLEOTIDE SEQUENCE [LARGE SCALE GENOMIC DNA]</scope>
    <source>
        <strain evidence="4 13">Bir 172</strain>
        <strain evidence="6 15">Bir 185</strain>
        <strain evidence="5 14">Bir 187</strain>
        <strain evidence="3 11">C09601061</strain>
        <strain evidence="7 10">G09801536</strain>
        <strain evidence="2 12">G09901357</strain>
        <strain evidence="9">N09902308</strain>
    </source>
</reference>
<dbReference type="EMBL" id="CSBK01001236">
    <property type="protein sequence ID" value="COY45924.1"/>
    <property type="molecule type" value="Genomic_DNA"/>
</dbReference>
<evidence type="ECO:0000313" key="5">
    <source>
        <dbReference type="EMBL" id="CKS97209.1"/>
    </source>
</evidence>
<evidence type="ECO:0000313" key="4">
    <source>
        <dbReference type="EMBL" id="CKS31744.1"/>
    </source>
</evidence>
<dbReference type="Proteomes" id="UP000039021">
    <property type="component" value="Unassembled WGS sequence"/>
</dbReference>
<evidence type="ECO:0000313" key="9">
    <source>
        <dbReference type="Proteomes" id="UP000039021"/>
    </source>
</evidence>
<dbReference type="EMBL" id="CNFU01001067">
    <property type="protein sequence ID" value="CKS97209.1"/>
    <property type="molecule type" value="Genomic_DNA"/>
</dbReference>
<evidence type="ECO:0000313" key="3">
    <source>
        <dbReference type="EMBL" id="CFR66135.1"/>
    </source>
</evidence>
<evidence type="ECO:0000313" key="2">
    <source>
        <dbReference type="EMBL" id="CFE39921.1"/>
    </source>
</evidence>
<evidence type="ECO:0000313" key="8">
    <source>
        <dbReference type="EMBL" id="COY45924.1"/>
    </source>
</evidence>
<proteinExistence type="predicted"/>
<dbReference type="Proteomes" id="UP000049023">
    <property type="component" value="Unassembled WGS sequence"/>
</dbReference>
<evidence type="ECO:0000313" key="10">
    <source>
        <dbReference type="Proteomes" id="UP000045842"/>
    </source>
</evidence>
<feature type="transmembrane region" description="Helical" evidence="1">
    <location>
        <begin position="20"/>
        <end position="41"/>
    </location>
</feature>
<dbReference type="EMBL" id="CNFT01001586">
    <property type="protein sequence ID" value="CKT44081.1"/>
    <property type="molecule type" value="Genomic_DNA"/>
</dbReference>
<dbReference type="Proteomes" id="UP000045842">
    <property type="component" value="Unassembled WGS sequence"/>
</dbReference>
<dbReference type="EMBL" id="CSAD01000329">
    <property type="protein sequence ID" value="COV75673.1"/>
    <property type="molecule type" value="Genomic_DNA"/>
</dbReference>
<dbReference type="Proteomes" id="UP000050164">
    <property type="component" value="Unassembled WGS sequence"/>
</dbReference>
<reference evidence="8" key="2">
    <citation type="submission" date="2015-03" db="EMBL/GenBank/DDBJ databases">
        <authorList>
            <consortium name="Pathogen Informatics"/>
            <person name="Murphy D."/>
        </authorList>
    </citation>
    <scope>NUCLEOTIDE SEQUENCE</scope>
    <source>
        <strain evidence="8">N09902308</strain>
    </source>
</reference>
<dbReference type="AlphaFoldDB" id="A0A654TWC2"/>
<evidence type="ECO:0000313" key="7">
    <source>
        <dbReference type="EMBL" id="COV75673.1"/>
    </source>
</evidence>
<keyword evidence="1" id="KW-0812">Transmembrane</keyword>
<evidence type="ECO:0000313" key="13">
    <source>
        <dbReference type="Proteomes" id="UP000048948"/>
    </source>
</evidence>
<evidence type="ECO:0000313" key="14">
    <source>
        <dbReference type="Proteomes" id="UP000049023"/>
    </source>
</evidence>
<accession>A0A654TWC2</accession>
<organism evidence="3 11">
    <name type="scientific">Mycobacterium tuberculosis</name>
    <dbReference type="NCBI Taxonomy" id="1773"/>
    <lineage>
        <taxon>Bacteria</taxon>
        <taxon>Bacillati</taxon>
        <taxon>Actinomycetota</taxon>
        <taxon>Actinomycetes</taxon>
        <taxon>Mycobacteriales</taxon>
        <taxon>Mycobacteriaceae</taxon>
        <taxon>Mycobacterium</taxon>
        <taxon>Mycobacterium tuberculosis complex</taxon>
    </lineage>
</organism>
<dbReference type="Proteomes" id="UP000046680">
    <property type="component" value="Unassembled WGS sequence"/>
</dbReference>
<evidence type="ECO:0000256" key="1">
    <source>
        <dbReference type="SAM" id="Phobius"/>
    </source>
</evidence>
<keyword evidence="1" id="KW-0472">Membrane</keyword>
<dbReference type="EMBL" id="CGCX01000060">
    <property type="protein sequence ID" value="CFR66135.1"/>
    <property type="molecule type" value="Genomic_DNA"/>
</dbReference>
<evidence type="ECO:0000313" key="11">
    <source>
        <dbReference type="Proteomes" id="UP000046680"/>
    </source>
</evidence>
<name>A0A654TWC2_MYCTX</name>
<sequence>MLSVSSTLKPVASTSTSISWLAPSVVATAVGVILSIGSVTSRTLSRLNVDR</sequence>
<dbReference type="EMBL" id="CNGE01000252">
    <property type="protein sequence ID" value="CKS31744.1"/>
    <property type="molecule type" value="Genomic_DNA"/>
</dbReference>
<evidence type="ECO:0000313" key="12">
    <source>
        <dbReference type="Proteomes" id="UP000048289"/>
    </source>
</evidence>